<dbReference type="GO" id="GO:0140662">
    <property type="term" value="F:ATP-dependent protein folding chaperone"/>
    <property type="evidence" value="ECO:0007669"/>
    <property type="project" value="InterPro"/>
</dbReference>
<dbReference type="EMBL" id="BTSY01000006">
    <property type="protein sequence ID" value="GMT32307.1"/>
    <property type="molecule type" value="Genomic_DNA"/>
</dbReference>
<proteinExistence type="inferred from homology"/>
<dbReference type="InterPro" id="IPR043129">
    <property type="entry name" value="ATPase_NBD"/>
</dbReference>
<evidence type="ECO:0000313" key="4">
    <source>
        <dbReference type="EMBL" id="GMT32307.1"/>
    </source>
</evidence>
<evidence type="ECO:0008006" key="6">
    <source>
        <dbReference type="Google" id="ProtNLM"/>
    </source>
</evidence>
<evidence type="ECO:0000256" key="1">
    <source>
        <dbReference type="ARBA" id="ARBA00007381"/>
    </source>
</evidence>
<evidence type="ECO:0000313" key="5">
    <source>
        <dbReference type="Proteomes" id="UP001432322"/>
    </source>
</evidence>
<sequence length="190" mass="21464">VSIVEIEGRTTRVLATDGLTFLGGHDFDMRIYDEAVERFREMGVNIEENDWILMDACEKAKKALSKMNSVRINHIRYGNKGFDLTYQTFVDLCEDLFDQTIALTDKVIGEAKINEKDLSDIVLVGGSTRIRKIRELLRDRFPNKRIRDDIEPDLAVAQGAAILADSLSNLERKESVEMSLADISLVDVTP</sequence>
<keyword evidence="3" id="KW-0067">ATP-binding</keyword>
<comment type="caution">
    <text evidence="4">The sequence shown here is derived from an EMBL/GenBank/DDBJ whole genome shotgun (WGS) entry which is preliminary data.</text>
</comment>
<dbReference type="PRINTS" id="PR00301">
    <property type="entry name" value="HEATSHOCK70"/>
</dbReference>
<reference evidence="4" key="1">
    <citation type="submission" date="2023-10" db="EMBL/GenBank/DDBJ databases">
        <title>Genome assembly of Pristionchus species.</title>
        <authorList>
            <person name="Yoshida K."/>
            <person name="Sommer R.J."/>
        </authorList>
    </citation>
    <scope>NUCLEOTIDE SEQUENCE</scope>
    <source>
        <strain evidence="4">RS5133</strain>
    </source>
</reference>
<dbReference type="Proteomes" id="UP001432322">
    <property type="component" value="Unassembled WGS sequence"/>
</dbReference>
<keyword evidence="2" id="KW-0547">Nucleotide-binding</keyword>
<dbReference type="FunFam" id="3.90.640.10:FF:000029">
    <property type="entry name" value="Heat shock protein 110"/>
    <property type="match status" value="1"/>
</dbReference>
<dbReference type="InterPro" id="IPR013126">
    <property type="entry name" value="Hsp_70_fam"/>
</dbReference>
<dbReference type="PANTHER" id="PTHR19375">
    <property type="entry name" value="HEAT SHOCK PROTEIN 70KDA"/>
    <property type="match status" value="1"/>
</dbReference>
<accession>A0AAV5WR86</accession>
<dbReference type="AlphaFoldDB" id="A0AAV5WR86"/>
<protein>
    <recommendedName>
        <fullName evidence="6">Heat shock protein 70</fullName>
    </recommendedName>
</protein>
<dbReference type="Gene3D" id="3.30.420.40">
    <property type="match status" value="2"/>
</dbReference>
<evidence type="ECO:0000256" key="2">
    <source>
        <dbReference type="ARBA" id="ARBA00022741"/>
    </source>
</evidence>
<dbReference type="SUPFAM" id="SSF53067">
    <property type="entry name" value="Actin-like ATPase domain"/>
    <property type="match status" value="1"/>
</dbReference>
<evidence type="ECO:0000256" key="3">
    <source>
        <dbReference type="ARBA" id="ARBA00022840"/>
    </source>
</evidence>
<comment type="similarity">
    <text evidence="1">Belongs to the heat shock protein 70 family.</text>
</comment>
<dbReference type="Pfam" id="PF00012">
    <property type="entry name" value="HSP70"/>
    <property type="match status" value="1"/>
</dbReference>
<feature type="non-terminal residue" evidence="4">
    <location>
        <position position="190"/>
    </location>
</feature>
<name>A0AAV5WR86_9BILA</name>
<organism evidence="4 5">
    <name type="scientific">Pristionchus fissidentatus</name>
    <dbReference type="NCBI Taxonomy" id="1538716"/>
    <lineage>
        <taxon>Eukaryota</taxon>
        <taxon>Metazoa</taxon>
        <taxon>Ecdysozoa</taxon>
        <taxon>Nematoda</taxon>
        <taxon>Chromadorea</taxon>
        <taxon>Rhabditida</taxon>
        <taxon>Rhabditina</taxon>
        <taxon>Diplogasteromorpha</taxon>
        <taxon>Diplogasteroidea</taxon>
        <taxon>Neodiplogasteridae</taxon>
        <taxon>Pristionchus</taxon>
    </lineage>
</organism>
<keyword evidence="5" id="KW-1185">Reference proteome</keyword>
<dbReference type="Gene3D" id="3.90.640.10">
    <property type="entry name" value="Actin, Chain A, domain 4"/>
    <property type="match status" value="1"/>
</dbReference>
<gene>
    <name evidence="4" type="ORF">PFISCL1PPCAC_23604</name>
</gene>
<dbReference type="GO" id="GO:0005524">
    <property type="term" value="F:ATP binding"/>
    <property type="evidence" value="ECO:0007669"/>
    <property type="project" value="UniProtKB-KW"/>
</dbReference>
<feature type="non-terminal residue" evidence="4">
    <location>
        <position position="1"/>
    </location>
</feature>